<evidence type="ECO:0000256" key="12">
    <source>
        <dbReference type="SAM" id="Phobius"/>
    </source>
</evidence>
<feature type="domain" description="HAMP" evidence="15">
    <location>
        <begin position="194"/>
        <end position="246"/>
    </location>
</feature>
<keyword evidence="6" id="KW-0808">Transferase</keyword>
<evidence type="ECO:0000256" key="2">
    <source>
        <dbReference type="ARBA" id="ARBA00004236"/>
    </source>
</evidence>
<keyword evidence="10" id="KW-0902">Two-component regulatory system</keyword>
<keyword evidence="12" id="KW-1133">Transmembrane helix</keyword>
<comment type="catalytic activity">
    <reaction evidence="1">
        <text>ATP + protein L-histidine = ADP + protein N-phospho-L-histidine.</text>
        <dbReference type="EC" id="2.7.13.3"/>
    </reaction>
</comment>
<evidence type="ECO:0000256" key="7">
    <source>
        <dbReference type="ARBA" id="ARBA00022741"/>
    </source>
</evidence>
<dbReference type="SMART" id="SM00387">
    <property type="entry name" value="HATPase_c"/>
    <property type="match status" value="1"/>
</dbReference>
<dbReference type="FunFam" id="3.30.565.10:FF:000023">
    <property type="entry name" value="PAS domain-containing sensor histidine kinase"/>
    <property type="match status" value="1"/>
</dbReference>
<accession>A0A2K2F6T9</accession>
<dbReference type="InterPro" id="IPR003594">
    <property type="entry name" value="HATPase_dom"/>
</dbReference>
<dbReference type="InterPro" id="IPR035965">
    <property type="entry name" value="PAS-like_dom_sf"/>
</dbReference>
<dbReference type="PROSITE" id="PS50112">
    <property type="entry name" value="PAS"/>
    <property type="match status" value="1"/>
</dbReference>
<evidence type="ECO:0000313" key="16">
    <source>
        <dbReference type="EMBL" id="PNU01474.1"/>
    </source>
</evidence>
<dbReference type="CDD" id="cd00130">
    <property type="entry name" value="PAS"/>
    <property type="match status" value="1"/>
</dbReference>
<dbReference type="Gene3D" id="1.10.287.130">
    <property type="match status" value="1"/>
</dbReference>
<keyword evidence="7" id="KW-0547">Nucleotide-binding</keyword>
<reference evidence="16 17" key="1">
    <citation type="submission" date="2017-06" db="EMBL/GenBank/DDBJ databases">
        <title>Investigating the central metabolism of Clostridium thermosuccinogenes.</title>
        <authorList>
            <person name="Koendjbiharie J.G."/>
            <person name="van Kranenburg R."/>
        </authorList>
    </citation>
    <scope>NUCLEOTIDE SEQUENCE [LARGE SCALE GENOMIC DNA]</scope>
    <source>
        <strain evidence="16 17">DSM 5806</strain>
    </source>
</reference>
<evidence type="ECO:0000256" key="5">
    <source>
        <dbReference type="ARBA" id="ARBA00022553"/>
    </source>
</evidence>
<dbReference type="SMART" id="SM00091">
    <property type="entry name" value="PAS"/>
    <property type="match status" value="1"/>
</dbReference>
<dbReference type="PRINTS" id="PR00344">
    <property type="entry name" value="BCTRLSENSOR"/>
</dbReference>
<dbReference type="Pfam" id="PF00672">
    <property type="entry name" value="HAMP"/>
    <property type="match status" value="1"/>
</dbReference>
<sequence>MRKKFFSYYVILVVSAMAVTGFFVTRLAQSLYKRNVEEKLASVAKVIQNEISEDIKEGVEIDYNAIAAKYSEILEGSPQDNATPNMSDLRVTIIDLNGKVLGESETDFRSMENHLSRSEVQQALKGSIGKDIRHSRTLDTDFTYVAVKASEVIIRLSLPLTELRDIRWIILRHITLGILVSLLFTVFLALKFSASVTRPVNELINASREIASGNYSKRVKSSADYEFSQLADTFNEMAYQLERTVADLTDKNIKVETIINSMMDGIIAVDDNYNIVLINDMAKEMFGMDRKDDVIGINIIEAVRNNQLNSFISKSVEEGTSSIKEILIAGAGKDGKTYRIHTNPVKPVDNTKKKSGAIVLIQDITNIKKLEQIRTDFVSNVTHELKTPLTSIRGFIETLRSGAMNDPEVAESFLEIIDIESERLYNLINDILQLSEIETRQKDSNILPHSLNSSITEVISILQGPAEKKNVRLIDETSEELTISANKDRIKQMLINLIDNGIKYNVEGGSVFVKAYRHGGNIVISVKDTGIGIAQEHLPRIFERFYRVDKGRSREAGGTGLGLSIVKHIASLYNGDVRVSSQPGIGTEFTVRLPL</sequence>
<name>A0A2K2F6T9_9CLOT</name>
<dbReference type="OrthoDB" id="9813151at2"/>
<feature type="transmembrane region" description="Helical" evidence="12">
    <location>
        <begin position="169"/>
        <end position="190"/>
    </location>
</feature>
<dbReference type="SMART" id="SM00388">
    <property type="entry name" value="HisKA"/>
    <property type="match status" value="1"/>
</dbReference>
<evidence type="ECO:0000259" key="13">
    <source>
        <dbReference type="PROSITE" id="PS50109"/>
    </source>
</evidence>
<dbReference type="SUPFAM" id="SSF158472">
    <property type="entry name" value="HAMP domain-like"/>
    <property type="match status" value="1"/>
</dbReference>
<evidence type="ECO:0000256" key="10">
    <source>
        <dbReference type="ARBA" id="ARBA00023012"/>
    </source>
</evidence>
<evidence type="ECO:0000256" key="1">
    <source>
        <dbReference type="ARBA" id="ARBA00000085"/>
    </source>
</evidence>
<evidence type="ECO:0000256" key="4">
    <source>
        <dbReference type="ARBA" id="ARBA00022475"/>
    </source>
</evidence>
<keyword evidence="8 16" id="KW-0418">Kinase</keyword>
<dbReference type="RefSeq" id="WP_103079703.1">
    <property type="nucleotide sequence ID" value="NZ_CP021850.1"/>
</dbReference>
<dbReference type="Gene3D" id="6.10.340.10">
    <property type="match status" value="1"/>
</dbReference>
<dbReference type="PROSITE" id="PS50885">
    <property type="entry name" value="HAMP"/>
    <property type="match status" value="1"/>
</dbReference>
<dbReference type="Pfam" id="PF00512">
    <property type="entry name" value="HisKA"/>
    <property type="match status" value="1"/>
</dbReference>
<dbReference type="GO" id="GO:0004721">
    <property type="term" value="F:phosphoprotein phosphatase activity"/>
    <property type="evidence" value="ECO:0007669"/>
    <property type="project" value="TreeGrafter"/>
</dbReference>
<keyword evidence="11 12" id="KW-0472">Membrane</keyword>
<evidence type="ECO:0000256" key="11">
    <source>
        <dbReference type="ARBA" id="ARBA00023136"/>
    </source>
</evidence>
<dbReference type="GO" id="GO:0000155">
    <property type="term" value="F:phosphorelay sensor kinase activity"/>
    <property type="evidence" value="ECO:0007669"/>
    <property type="project" value="InterPro"/>
</dbReference>
<dbReference type="Pfam" id="PF02518">
    <property type="entry name" value="HATPase_c"/>
    <property type="match status" value="1"/>
</dbReference>
<dbReference type="Proteomes" id="UP000236151">
    <property type="component" value="Unassembled WGS sequence"/>
</dbReference>
<dbReference type="SMART" id="SM00304">
    <property type="entry name" value="HAMP"/>
    <property type="match status" value="1"/>
</dbReference>
<dbReference type="FunFam" id="1.10.287.130:FF:000008">
    <property type="entry name" value="Two-component sensor histidine kinase"/>
    <property type="match status" value="1"/>
</dbReference>
<dbReference type="InterPro" id="IPR005467">
    <property type="entry name" value="His_kinase_dom"/>
</dbReference>
<dbReference type="SUPFAM" id="SSF47384">
    <property type="entry name" value="Homodimeric domain of signal transducing histidine kinase"/>
    <property type="match status" value="1"/>
</dbReference>
<organism evidence="16 17">
    <name type="scientific">Clostridium thermosuccinogenes</name>
    <dbReference type="NCBI Taxonomy" id="84032"/>
    <lineage>
        <taxon>Bacteria</taxon>
        <taxon>Bacillati</taxon>
        <taxon>Bacillota</taxon>
        <taxon>Clostridia</taxon>
        <taxon>Eubacteriales</taxon>
        <taxon>Clostridiaceae</taxon>
        <taxon>Clostridium</taxon>
    </lineage>
</organism>
<dbReference type="InterPro" id="IPR004358">
    <property type="entry name" value="Sig_transdc_His_kin-like_C"/>
</dbReference>
<dbReference type="NCBIfam" id="TIGR00229">
    <property type="entry name" value="sensory_box"/>
    <property type="match status" value="1"/>
</dbReference>
<evidence type="ECO:0000256" key="8">
    <source>
        <dbReference type="ARBA" id="ARBA00022777"/>
    </source>
</evidence>
<dbReference type="SUPFAM" id="SSF55874">
    <property type="entry name" value="ATPase domain of HSP90 chaperone/DNA topoisomerase II/histidine kinase"/>
    <property type="match status" value="1"/>
</dbReference>
<dbReference type="GO" id="GO:0005886">
    <property type="term" value="C:plasma membrane"/>
    <property type="evidence" value="ECO:0007669"/>
    <property type="project" value="UniProtKB-SubCell"/>
</dbReference>
<dbReference type="InterPro" id="IPR013767">
    <property type="entry name" value="PAS_fold"/>
</dbReference>
<evidence type="ECO:0000256" key="3">
    <source>
        <dbReference type="ARBA" id="ARBA00012438"/>
    </source>
</evidence>
<dbReference type="SUPFAM" id="SSF55785">
    <property type="entry name" value="PYP-like sensor domain (PAS domain)"/>
    <property type="match status" value="1"/>
</dbReference>
<dbReference type="AlphaFoldDB" id="A0A2K2F6T9"/>
<keyword evidence="12" id="KW-0812">Transmembrane</keyword>
<feature type="transmembrane region" description="Helical" evidence="12">
    <location>
        <begin position="6"/>
        <end position="24"/>
    </location>
</feature>
<dbReference type="NCBIfam" id="NF046044">
    <property type="entry name" value="PnpS"/>
    <property type="match status" value="1"/>
</dbReference>
<keyword evidence="5" id="KW-0597">Phosphoprotein</keyword>
<keyword evidence="17" id="KW-1185">Reference proteome</keyword>
<dbReference type="CDD" id="cd06225">
    <property type="entry name" value="HAMP"/>
    <property type="match status" value="1"/>
</dbReference>
<evidence type="ECO:0000256" key="9">
    <source>
        <dbReference type="ARBA" id="ARBA00022840"/>
    </source>
</evidence>
<dbReference type="KEGG" id="cthd:CDO33_16230"/>
<dbReference type="CDD" id="cd00075">
    <property type="entry name" value="HATPase"/>
    <property type="match status" value="1"/>
</dbReference>
<dbReference type="InterPro" id="IPR003660">
    <property type="entry name" value="HAMP_dom"/>
</dbReference>
<dbReference type="GO" id="GO:0006355">
    <property type="term" value="P:regulation of DNA-templated transcription"/>
    <property type="evidence" value="ECO:0007669"/>
    <property type="project" value="InterPro"/>
</dbReference>
<dbReference type="Pfam" id="PF00989">
    <property type="entry name" value="PAS"/>
    <property type="match status" value="1"/>
</dbReference>
<comment type="caution">
    <text evidence="16">The sequence shown here is derived from an EMBL/GenBank/DDBJ whole genome shotgun (WGS) entry which is preliminary data.</text>
</comment>
<dbReference type="PROSITE" id="PS50109">
    <property type="entry name" value="HIS_KIN"/>
    <property type="match status" value="1"/>
</dbReference>
<keyword evidence="4" id="KW-1003">Cell membrane</keyword>
<evidence type="ECO:0000313" key="17">
    <source>
        <dbReference type="Proteomes" id="UP000236151"/>
    </source>
</evidence>
<dbReference type="InterPro" id="IPR000014">
    <property type="entry name" value="PAS"/>
</dbReference>
<gene>
    <name evidence="16" type="ORF">CDQ84_00240</name>
</gene>
<dbReference type="EMBL" id="NIOJ01000001">
    <property type="protein sequence ID" value="PNU01474.1"/>
    <property type="molecule type" value="Genomic_DNA"/>
</dbReference>
<dbReference type="InterPro" id="IPR036890">
    <property type="entry name" value="HATPase_C_sf"/>
</dbReference>
<comment type="subcellular location">
    <subcellularLocation>
        <location evidence="2">Cell membrane</location>
    </subcellularLocation>
</comment>
<protein>
    <recommendedName>
        <fullName evidence="3">histidine kinase</fullName>
        <ecNumber evidence="3">2.7.13.3</ecNumber>
    </recommendedName>
</protein>
<dbReference type="Gene3D" id="3.30.450.20">
    <property type="entry name" value="PAS domain"/>
    <property type="match status" value="1"/>
</dbReference>
<dbReference type="InterPro" id="IPR050351">
    <property type="entry name" value="BphY/WalK/GraS-like"/>
</dbReference>
<dbReference type="PANTHER" id="PTHR45453:SF1">
    <property type="entry name" value="PHOSPHATE REGULON SENSOR PROTEIN PHOR"/>
    <property type="match status" value="1"/>
</dbReference>
<dbReference type="PANTHER" id="PTHR45453">
    <property type="entry name" value="PHOSPHATE REGULON SENSOR PROTEIN PHOR"/>
    <property type="match status" value="1"/>
</dbReference>
<dbReference type="InterPro" id="IPR003661">
    <property type="entry name" value="HisK_dim/P_dom"/>
</dbReference>
<feature type="domain" description="Histidine kinase" evidence="13">
    <location>
        <begin position="380"/>
        <end position="595"/>
    </location>
</feature>
<keyword evidence="9" id="KW-0067">ATP-binding</keyword>
<evidence type="ECO:0000259" key="15">
    <source>
        <dbReference type="PROSITE" id="PS50885"/>
    </source>
</evidence>
<dbReference type="GO" id="GO:0005524">
    <property type="term" value="F:ATP binding"/>
    <property type="evidence" value="ECO:0007669"/>
    <property type="project" value="UniProtKB-KW"/>
</dbReference>
<feature type="domain" description="PAS" evidence="14">
    <location>
        <begin position="251"/>
        <end position="292"/>
    </location>
</feature>
<evidence type="ECO:0000256" key="6">
    <source>
        <dbReference type="ARBA" id="ARBA00022679"/>
    </source>
</evidence>
<evidence type="ECO:0000259" key="14">
    <source>
        <dbReference type="PROSITE" id="PS50112"/>
    </source>
</evidence>
<dbReference type="CDD" id="cd00082">
    <property type="entry name" value="HisKA"/>
    <property type="match status" value="1"/>
</dbReference>
<dbReference type="GO" id="GO:0016036">
    <property type="term" value="P:cellular response to phosphate starvation"/>
    <property type="evidence" value="ECO:0007669"/>
    <property type="project" value="TreeGrafter"/>
</dbReference>
<dbReference type="InterPro" id="IPR036097">
    <property type="entry name" value="HisK_dim/P_sf"/>
</dbReference>
<proteinExistence type="predicted"/>
<dbReference type="EC" id="2.7.13.3" evidence="3"/>
<dbReference type="Gene3D" id="3.30.565.10">
    <property type="entry name" value="Histidine kinase-like ATPase, C-terminal domain"/>
    <property type="match status" value="1"/>
</dbReference>